<dbReference type="Proteomes" id="UP000218231">
    <property type="component" value="Unassembled WGS sequence"/>
</dbReference>
<proteinExistence type="predicted"/>
<evidence type="ECO:0000313" key="2">
    <source>
        <dbReference type="EMBL" id="PAV68456.1"/>
    </source>
</evidence>
<comment type="caution">
    <text evidence="2">The sequence shown here is derived from an EMBL/GenBank/DDBJ whole genome shotgun (WGS) entry which is preliminary data.</text>
</comment>
<gene>
    <name evidence="2" type="ORF">WR25_17440</name>
</gene>
<organism evidence="2 3">
    <name type="scientific">Diploscapter pachys</name>
    <dbReference type="NCBI Taxonomy" id="2018661"/>
    <lineage>
        <taxon>Eukaryota</taxon>
        <taxon>Metazoa</taxon>
        <taxon>Ecdysozoa</taxon>
        <taxon>Nematoda</taxon>
        <taxon>Chromadorea</taxon>
        <taxon>Rhabditida</taxon>
        <taxon>Rhabditina</taxon>
        <taxon>Rhabditomorpha</taxon>
        <taxon>Rhabditoidea</taxon>
        <taxon>Rhabditidae</taxon>
        <taxon>Diploscapter</taxon>
    </lineage>
</organism>
<dbReference type="EMBL" id="LIAE01009758">
    <property type="protein sequence ID" value="PAV68456.1"/>
    <property type="molecule type" value="Genomic_DNA"/>
</dbReference>
<evidence type="ECO:0000256" key="1">
    <source>
        <dbReference type="SAM" id="MobiDB-lite"/>
    </source>
</evidence>
<sequence length="180" mass="20267">MLARPLAPADRQVEVRLGEIAGIVGGKQYEAQLRIRLRHFGKARHQPFLGQVARRGNGQRLGRLPRLHRAHRFLELQEAVTQRRQPRLRLGRQLQPARRAAEQHDSQRILQRTDLLADGGGRHRQLVRRAREAQVPRRRIQHAQAVEGKMRALHVSTAGASSANRGIDASNACPASSISR</sequence>
<reference evidence="2 3" key="1">
    <citation type="journal article" date="2017" name="Curr. Biol.">
        <title>Genome architecture and evolution of a unichromosomal asexual nematode.</title>
        <authorList>
            <person name="Fradin H."/>
            <person name="Zegar C."/>
            <person name="Gutwein M."/>
            <person name="Lucas J."/>
            <person name="Kovtun M."/>
            <person name="Corcoran D."/>
            <person name="Baugh L.R."/>
            <person name="Kiontke K."/>
            <person name="Gunsalus K."/>
            <person name="Fitch D.H."/>
            <person name="Piano F."/>
        </authorList>
    </citation>
    <scope>NUCLEOTIDE SEQUENCE [LARGE SCALE GENOMIC DNA]</scope>
    <source>
        <strain evidence="2">PF1309</strain>
    </source>
</reference>
<keyword evidence="3" id="KW-1185">Reference proteome</keyword>
<feature type="region of interest" description="Disordered" evidence="1">
    <location>
        <begin position="159"/>
        <end position="180"/>
    </location>
</feature>
<protein>
    <submittedName>
        <fullName evidence="2">Uncharacterized protein</fullName>
    </submittedName>
</protein>
<evidence type="ECO:0000313" key="3">
    <source>
        <dbReference type="Proteomes" id="UP000218231"/>
    </source>
</evidence>
<name>A0A2A2K378_9BILA</name>
<dbReference type="AlphaFoldDB" id="A0A2A2K378"/>
<accession>A0A2A2K378</accession>